<dbReference type="RefSeq" id="WP_052288660.1">
    <property type="nucleotide sequence ID" value="NZ_QVFV01000005.1"/>
</dbReference>
<protein>
    <recommendedName>
        <fullName evidence="3">GerMN domain-containing protein</fullName>
    </recommendedName>
</protein>
<sequence>MTKVSLHRFAKLPQRFLLALGLGLGILTVGAIAPPPSLTEETPTPKTIAIEPNFAPLTATSTGPTALLNTAQRIHMDISRTASPDGDGAKLLTVTLYTPTASCDAYKGDRKAVAADQAIAQIVHALLTEQTSNLLDFELAGYRILPGDQGNTLTIDFRRQPGATRHFISLSICEQQVLFGSVRETLLQNPELGISAVIFTEQGQPIQL</sequence>
<accession>A0A4Q7E3E2</accession>
<gene>
    <name evidence="1" type="ORF">DYY88_17790</name>
</gene>
<dbReference type="Proteomes" id="UP000292459">
    <property type="component" value="Unassembled WGS sequence"/>
</dbReference>
<evidence type="ECO:0000313" key="1">
    <source>
        <dbReference type="EMBL" id="RZM76522.1"/>
    </source>
</evidence>
<name>A0A4Q7E3E2_9CYAN</name>
<dbReference type="EMBL" id="QVFV01000005">
    <property type="protein sequence ID" value="RZM76522.1"/>
    <property type="molecule type" value="Genomic_DNA"/>
</dbReference>
<keyword evidence="2" id="KW-1185">Reference proteome</keyword>
<evidence type="ECO:0008006" key="3">
    <source>
        <dbReference type="Google" id="ProtNLM"/>
    </source>
</evidence>
<reference evidence="1 2" key="1">
    <citation type="submission" date="2018-11" db="EMBL/GenBank/DDBJ databases">
        <title>Whole genome sequencing of an environmental sample.</title>
        <authorList>
            <person name="Sarangi A.N."/>
            <person name="Singh D."/>
            <person name="Tripathy S."/>
        </authorList>
    </citation>
    <scope>NUCLEOTIDE SEQUENCE [LARGE SCALE GENOMIC DNA]</scope>
    <source>
        <strain evidence="1 2">Lakshadweep</strain>
    </source>
</reference>
<comment type="caution">
    <text evidence="1">The sequence shown here is derived from an EMBL/GenBank/DDBJ whole genome shotgun (WGS) entry which is preliminary data.</text>
</comment>
<dbReference type="AlphaFoldDB" id="A0A4Q7E3E2"/>
<organism evidence="1 2">
    <name type="scientific">Leptolyngbya iicbica LK</name>
    <dbReference type="NCBI Taxonomy" id="2294035"/>
    <lineage>
        <taxon>Bacteria</taxon>
        <taxon>Bacillati</taxon>
        <taxon>Cyanobacteriota</taxon>
        <taxon>Cyanophyceae</taxon>
        <taxon>Leptolyngbyales</taxon>
        <taxon>Leptolyngbyaceae</taxon>
        <taxon>Leptolyngbya group</taxon>
        <taxon>Leptolyngbya</taxon>
        <taxon>Leptolyngbya iicbica</taxon>
    </lineage>
</organism>
<dbReference type="OrthoDB" id="530222at2"/>
<evidence type="ECO:0000313" key="2">
    <source>
        <dbReference type="Proteomes" id="UP000292459"/>
    </source>
</evidence>
<proteinExistence type="predicted"/>